<keyword evidence="2" id="KW-1185">Reference proteome</keyword>
<sequence length="85" mass="9757">MLLLPVIEGQQLVAALRQVALTCRKVLCEREQKGKPPELGAPRRRRLRGVGFGGIHALKKLQNRRWVLLMEIKSDLQCIKQHCFD</sequence>
<name>A0A4Q0SK62_9BRAD</name>
<dbReference type="EMBL" id="LBJQ01000005">
    <property type="protein sequence ID" value="RXH38431.1"/>
    <property type="molecule type" value="Genomic_DNA"/>
</dbReference>
<accession>A0A4Q0SK62</accession>
<reference evidence="1 2" key="1">
    <citation type="submission" date="2015-04" db="EMBL/GenBank/DDBJ databases">
        <title>Comparative genomics of rhizobia nodulating Arachis hypogaea in China.</title>
        <authorList>
            <person name="Li Y."/>
        </authorList>
    </citation>
    <scope>NUCLEOTIDE SEQUENCE [LARGE SCALE GENOMIC DNA]</scope>
    <source>
        <strain evidence="1 2">CCBAU 51757</strain>
    </source>
</reference>
<dbReference type="Proteomes" id="UP000289546">
    <property type="component" value="Unassembled WGS sequence"/>
</dbReference>
<dbReference type="RefSeq" id="WP_128916211.1">
    <property type="nucleotide sequence ID" value="NZ_LBJC01000077.1"/>
</dbReference>
<gene>
    <name evidence="1" type="ORF">XH99_01415</name>
</gene>
<evidence type="ECO:0000313" key="1">
    <source>
        <dbReference type="EMBL" id="RXH38431.1"/>
    </source>
</evidence>
<proteinExistence type="predicted"/>
<evidence type="ECO:0000313" key="2">
    <source>
        <dbReference type="Proteomes" id="UP000289546"/>
    </source>
</evidence>
<comment type="caution">
    <text evidence="1">The sequence shown here is derived from an EMBL/GenBank/DDBJ whole genome shotgun (WGS) entry which is preliminary data.</text>
</comment>
<organism evidence="1 2">
    <name type="scientific">Bradyrhizobium nanningense</name>
    <dbReference type="NCBI Taxonomy" id="1325118"/>
    <lineage>
        <taxon>Bacteria</taxon>
        <taxon>Pseudomonadati</taxon>
        <taxon>Pseudomonadota</taxon>
        <taxon>Alphaproteobacteria</taxon>
        <taxon>Hyphomicrobiales</taxon>
        <taxon>Nitrobacteraceae</taxon>
        <taxon>Bradyrhizobium</taxon>
    </lineage>
</organism>
<dbReference type="AlphaFoldDB" id="A0A4Q0SK62"/>
<protein>
    <submittedName>
        <fullName evidence="1">Uncharacterized protein</fullName>
    </submittedName>
</protein>